<evidence type="ECO:0000313" key="1">
    <source>
        <dbReference type="EMBL" id="GBM34735.1"/>
    </source>
</evidence>
<evidence type="ECO:0000313" key="2">
    <source>
        <dbReference type="Proteomes" id="UP000499080"/>
    </source>
</evidence>
<dbReference type="EMBL" id="BGPR01000768">
    <property type="protein sequence ID" value="GBM34735.1"/>
    <property type="molecule type" value="Genomic_DNA"/>
</dbReference>
<organism evidence="1 2">
    <name type="scientific">Araneus ventricosus</name>
    <name type="common">Orbweaver spider</name>
    <name type="synonym">Epeira ventricosa</name>
    <dbReference type="NCBI Taxonomy" id="182803"/>
    <lineage>
        <taxon>Eukaryota</taxon>
        <taxon>Metazoa</taxon>
        <taxon>Ecdysozoa</taxon>
        <taxon>Arthropoda</taxon>
        <taxon>Chelicerata</taxon>
        <taxon>Arachnida</taxon>
        <taxon>Araneae</taxon>
        <taxon>Araneomorphae</taxon>
        <taxon>Entelegynae</taxon>
        <taxon>Araneoidea</taxon>
        <taxon>Araneidae</taxon>
        <taxon>Araneus</taxon>
    </lineage>
</organism>
<dbReference type="AlphaFoldDB" id="A0A4Y2F3S3"/>
<dbReference type="Proteomes" id="UP000499080">
    <property type="component" value="Unassembled WGS sequence"/>
</dbReference>
<accession>A0A4Y2F3S3</accession>
<proteinExistence type="predicted"/>
<comment type="caution">
    <text evidence="1">The sequence shown here is derived from an EMBL/GenBank/DDBJ whole genome shotgun (WGS) entry which is preliminary data.</text>
</comment>
<reference evidence="1 2" key="1">
    <citation type="journal article" date="2019" name="Sci. Rep.">
        <title>Orb-weaving spider Araneus ventricosus genome elucidates the spidroin gene catalogue.</title>
        <authorList>
            <person name="Kono N."/>
            <person name="Nakamura H."/>
            <person name="Ohtoshi R."/>
            <person name="Moran D.A.P."/>
            <person name="Shinohara A."/>
            <person name="Yoshida Y."/>
            <person name="Fujiwara M."/>
            <person name="Mori M."/>
            <person name="Tomita M."/>
            <person name="Arakawa K."/>
        </authorList>
    </citation>
    <scope>NUCLEOTIDE SEQUENCE [LARGE SCALE GENOMIC DNA]</scope>
</reference>
<gene>
    <name evidence="1" type="ORF">AVEN_208895_1</name>
</gene>
<protein>
    <submittedName>
        <fullName evidence="1">Uncharacterized protein</fullName>
    </submittedName>
</protein>
<sequence>MDWMFGIPNNLKSDWDGLLRPRCEKTKLLPRLGTRGKASKLGNSPFGVGCCPRLHSGEVSAPLEIRCVCGPGAVKYDVDKTFPIVCCGSL</sequence>
<name>A0A4Y2F3S3_ARAVE</name>
<keyword evidence="2" id="KW-1185">Reference proteome</keyword>